<reference evidence="9 10" key="1">
    <citation type="submission" date="2018-08" db="EMBL/GenBank/DDBJ databases">
        <title>The reduced genetic potential of extracellular carbohydrate catabolism in Euzebyella marina RN62, a Flavobacteriia bacterium isolated from the hadal water.</title>
        <authorList>
            <person name="Xue C."/>
        </authorList>
    </citation>
    <scope>NUCLEOTIDE SEQUENCE [LARGE SCALE GENOMIC DNA]</scope>
    <source>
        <strain evidence="9 10">RN62</strain>
    </source>
</reference>
<dbReference type="GO" id="GO:0005975">
    <property type="term" value="P:carbohydrate metabolic process"/>
    <property type="evidence" value="ECO:0007669"/>
    <property type="project" value="InterPro"/>
</dbReference>
<dbReference type="PANTHER" id="PTHR43536:SF1">
    <property type="entry name" value="MANNOSYLGLYCOPROTEIN ENDO-BETA-MANNOSIDASE"/>
    <property type="match status" value="1"/>
</dbReference>
<evidence type="ECO:0000256" key="1">
    <source>
        <dbReference type="ARBA" id="ARBA00007401"/>
    </source>
</evidence>
<dbReference type="AlphaFoldDB" id="A0A3G2L8Q4"/>
<dbReference type="InterPro" id="IPR006102">
    <property type="entry name" value="Ig-like_GH2"/>
</dbReference>
<feature type="domain" description="Glycoside hydrolase family 2 catalytic" evidence="5">
    <location>
        <begin position="320"/>
        <end position="467"/>
    </location>
</feature>
<dbReference type="Pfam" id="PF18368">
    <property type="entry name" value="Ig_GlcNase"/>
    <property type="match status" value="1"/>
</dbReference>
<dbReference type="RefSeq" id="WP_121849643.1">
    <property type="nucleotide sequence ID" value="NZ_CP032050.1"/>
</dbReference>
<dbReference type="Pfam" id="PF22666">
    <property type="entry name" value="Glyco_hydro_2_N2"/>
    <property type="match status" value="1"/>
</dbReference>
<evidence type="ECO:0000256" key="3">
    <source>
        <dbReference type="ARBA" id="ARBA00023295"/>
    </source>
</evidence>
<dbReference type="Gene3D" id="2.60.40.10">
    <property type="entry name" value="Immunoglobulins"/>
    <property type="match status" value="3"/>
</dbReference>
<dbReference type="InterPro" id="IPR054593">
    <property type="entry name" value="Beta-mannosidase-like_N2"/>
</dbReference>
<dbReference type="Pfam" id="PF02836">
    <property type="entry name" value="Glyco_hydro_2_C"/>
    <property type="match status" value="1"/>
</dbReference>
<dbReference type="InterPro" id="IPR008979">
    <property type="entry name" value="Galactose-bd-like_sf"/>
</dbReference>
<dbReference type="KEGG" id="emar:D1013_15210"/>
<feature type="domain" description="Glycoside hydrolase family 2 immunoglobulin-like beta-sandwich" evidence="4">
    <location>
        <begin position="194"/>
        <end position="306"/>
    </location>
</feature>
<dbReference type="InterPro" id="IPR043534">
    <property type="entry name" value="EBDG/EBM"/>
</dbReference>
<feature type="domain" description="Mannosidase Ig/CBM-like" evidence="6">
    <location>
        <begin position="661"/>
        <end position="743"/>
    </location>
</feature>
<dbReference type="InterPro" id="IPR036156">
    <property type="entry name" value="Beta-gal/glucu_dom_sf"/>
</dbReference>
<dbReference type="EMBL" id="CP032050">
    <property type="protein sequence ID" value="AYN68630.1"/>
    <property type="molecule type" value="Genomic_DNA"/>
</dbReference>
<dbReference type="Proteomes" id="UP000276309">
    <property type="component" value="Chromosome"/>
</dbReference>
<dbReference type="Gene3D" id="2.60.120.260">
    <property type="entry name" value="Galactose-binding domain-like"/>
    <property type="match status" value="1"/>
</dbReference>
<dbReference type="OrthoDB" id="9801077at2"/>
<accession>A0A3G2L8Q4</accession>
<dbReference type="SUPFAM" id="SSF49785">
    <property type="entry name" value="Galactose-binding domain-like"/>
    <property type="match status" value="1"/>
</dbReference>
<name>A0A3G2L8Q4_9FLAO</name>
<evidence type="ECO:0000259" key="6">
    <source>
        <dbReference type="Pfam" id="PF17786"/>
    </source>
</evidence>
<dbReference type="InterPro" id="IPR006103">
    <property type="entry name" value="Glyco_hydro_2_cat"/>
</dbReference>
<protein>
    <submittedName>
        <fullName evidence="9">Glycoside hydrolase family 2</fullName>
    </submittedName>
</protein>
<dbReference type="Gene3D" id="3.20.20.80">
    <property type="entry name" value="Glycosidases"/>
    <property type="match status" value="1"/>
</dbReference>
<dbReference type="InterPro" id="IPR041447">
    <property type="entry name" value="Mannosidase_ig"/>
</dbReference>
<sequence>MLKKGSNSMKYFHLELLDNWKISSSSDISESGKELSFNPVLSKSWLSCSVPTTVLGALVKNKVYEQPYFGKNLKEIPTDQFQVPWWYCKQFHLTEEQSGLFGELIFEGINYKANVWLNSHLVANINQIDGAYKITSFPVTSYLEDGENMLAIEVIPPQPGDFSTGFVDWNPAPPDGNMGIFRPVKLKLHGGALIERPFVKTHLENYEGTVAELTITTDVHNRTKNKVSGVIVGSIGNLKFSKSVTLKPHSHQLVEIDSQQVPELRMENPRLWWPLGLGEPNLYHLQIEFLVNDELWSQTETRFGIRSTADYWVDDIHRGFKINGRKLLIKGAGWTDDLLLMDTHEKLEAQIQYVKQMNLNCIRLEGFWGTDQKIYDLCDEHGILIMAGWSCHWEHEIHMGVPVSERFGAVYKKDDIDHVAKAWEDQIIWLRNHPSIFVWTVASDKVPITELEEKYIESFTKYDTTRPYLNSTGGVGSDQHVIGSEDVVSEISGSSGVKMLGPYAYTAPVYWYTDVNFGGAYGFNTETGPGAQVPVLQSIQKFIPEEKLWPISEVWNYHCGRYEFADLSRFNEAIEQRYGLPENIYDFDKKAQALNYELMRPMFEAFRVNKSKTTGIIQWMLNAAWPKMYWQVYDYYLVPTGAFYAVQKACSSLQIIYNYGNHHIYVVNDELKPSQELMAQVRVYDINSNLLFSARRTLNAQADSSEYIMRLEEIQGLTTTYFLDLRLFDTHGNQLNTNFYWLSTQEELLDYKANLGEFAFHTPSKQYADLTLLKKLPQVNLDARYTIEESNGELIAEVLIENRNDEIAFLICAQLVDENEELIVPVFWNDNYISLLPHEKRVLKTRFKQDGEAKVKVSGWNTNIEQSVKIADTNQVEQNI</sequence>
<dbReference type="PANTHER" id="PTHR43536">
    <property type="entry name" value="MANNOSYLGLYCOPROTEIN ENDO-BETA-MANNOSIDASE"/>
    <property type="match status" value="1"/>
</dbReference>
<dbReference type="SUPFAM" id="SSF49303">
    <property type="entry name" value="beta-Galactosidase/glucuronidase domain"/>
    <property type="match status" value="3"/>
</dbReference>
<keyword evidence="3" id="KW-0326">Glycosidase</keyword>
<dbReference type="InterPro" id="IPR013783">
    <property type="entry name" value="Ig-like_fold"/>
</dbReference>
<evidence type="ECO:0000256" key="2">
    <source>
        <dbReference type="ARBA" id="ARBA00022801"/>
    </source>
</evidence>
<keyword evidence="2 9" id="KW-0378">Hydrolase</keyword>
<comment type="similarity">
    <text evidence="1">Belongs to the glycosyl hydrolase 2 family.</text>
</comment>
<gene>
    <name evidence="9" type="ORF">D1013_15210</name>
</gene>
<keyword evidence="10" id="KW-1185">Reference proteome</keyword>
<dbReference type="GO" id="GO:0004553">
    <property type="term" value="F:hydrolase activity, hydrolyzing O-glycosyl compounds"/>
    <property type="evidence" value="ECO:0007669"/>
    <property type="project" value="InterPro"/>
</dbReference>
<evidence type="ECO:0000313" key="10">
    <source>
        <dbReference type="Proteomes" id="UP000276309"/>
    </source>
</evidence>
<dbReference type="InterPro" id="IPR041351">
    <property type="entry name" value="Ig_GlcNase"/>
</dbReference>
<evidence type="ECO:0000313" key="9">
    <source>
        <dbReference type="EMBL" id="AYN68630.1"/>
    </source>
</evidence>
<dbReference type="SUPFAM" id="SSF51445">
    <property type="entry name" value="(Trans)glycosidases"/>
    <property type="match status" value="1"/>
</dbReference>
<evidence type="ECO:0000259" key="5">
    <source>
        <dbReference type="Pfam" id="PF02836"/>
    </source>
</evidence>
<organism evidence="9 10">
    <name type="scientific">Euzebyella marina</name>
    <dbReference type="NCBI Taxonomy" id="1761453"/>
    <lineage>
        <taxon>Bacteria</taxon>
        <taxon>Pseudomonadati</taxon>
        <taxon>Bacteroidota</taxon>
        <taxon>Flavobacteriia</taxon>
        <taxon>Flavobacteriales</taxon>
        <taxon>Flavobacteriaceae</taxon>
        <taxon>Euzebyella</taxon>
    </lineage>
</organism>
<dbReference type="Pfam" id="PF17786">
    <property type="entry name" value="Mannosidase_ig"/>
    <property type="match status" value="1"/>
</dbReference>
<evidence type="ECO:0000259" key="7">
    <source>
        <dbReference type="Pfam" id="PF18368"/>
    </source>
</evidence>
<feature type="domain" description="Beta-mannosidase-like galactose-binding" evidence="8">
    <location>
        <begin position="37"/>
        <end position="154"/>
    </location>
</feature>
<feature type="domain" description="Exo-beta-D-glucosaminidase Ig-fold" evidence="7">
    <location>
        <begin position="760"/>
        <end position="862"/>
    </location>
</feature>
<dbReference type="InterPro" id="IPR017853">
    <property type="entry name" value="GH"/>
</dbReference>
<dbReference type="Pfam" id="PF00703">
    <property type="entry name" value="Glyco_hydro_2"/>
    <property type="match status" value="1"/>
</dbReference>
<evidence type="ECO:0000259" key="8">
    <source>
        <dbReference type="Pfam" id="PF22666"/>
    </source>
</evidence>
<evidence type="ECO:0000259" key="4">
    <source>
        <dbReference type="Pfam" id="PF00703"/>
    </source>
</evidence>
<proteinExistence type="inferred from homology"/>